<protein>
    <submittedName>
        <fullName evidence="7">EI24 domain-containing protein</fullName>
    </submittedName>
</protein>
<evidence type="ECO:0000256" key="1">
    <source>
        <dbReference type="ARBA" id="ARBA00004141"/>
    </source>
</evidence>
<evidence type="ECO:0000313" key="7">
    <source>
        <dbReference type="EMBL" id="NWF48493.1"/>
    </source>
</evidence>
<comment type="caution">
    <text evidence="7">The sequence shown here is derived from an EMBL/GenBank/DDBJ whole genome shotgun (WGS) entry which is preliminary data.</text>
</comment>
<evidence type="ECO:0000256" key="3">
    <source>
        <dbReference type="ARBA" id="ARBA00022989"/>
    </source>
</evidence>
<dbReference type="EMBL" id="VYGV01000027">
    <property type="protein sequence ID" value="NWF48493.1"/>
    <property type="molecule type" value="Genomic_DNA"/>
</dbReference>
<accession>A0A7Y8L0S3</accession>
<gene>
    <name evidence="7" type="ORF">F3K02_25020</name>
</gene>
<keyword evidence="3 6" id="KW-1133">Transmembrane helix</keyword>
<evidence type="ECO:0000313" key="8">
    <source>
        <dbReference type="Proteomes" id="UP000545507"/>
    </source>
</evidence>
<reference evidence="7 8" key="1">
    <citation type="submission" date="2019-09" db="EMBL/GenBank/DDBJ databases">
        <title>Hydrogenophaga aromatica sp. nov., isolated from a para-xylene-degrading enrichment culture.</title>
        <authorList>
            <person name="Tancsics A."/>
            <person name="Banerjee S."/>
        </authorList>
    </citation>
    <scope>NUCLEOTIDE SEQUENCE [LARGE SCALE GENOMIC DNA]</scope>
    <source>
        <strain evidence="7 8">D2P1</strain>
    </source>
</reference>
<feature type="transmembrane region" description="Helical" evidence="6">
    <location>
        <begin position="234"/>
        <end position="258"/>
    </location>
</feature>
<evidence type="ECO:0000256" key="4">
    <source>
        <dbReference type="ARBA" id="ARBA00023136"/>
    </source>
</evidence>
<dbReference type="AlphaFoldDB" id="A0A7Y8L0S3"/>
<keyword evidence="8" id="KW-1185">Reference proteome</keyword>
<feature type="compositionally biased region" description="Pro residues" evidence="5">
    <location>
        <begin position="285"/>
        <end position="302"/>
    </location>
</feature>
<dbReference type="Pfam" id="PF07264">
    <property type="entry name" value="EI24"/>
    <property type="match status" value="1"/>
</dbReference>
<comment type="subcellular location">
    <subcellularLocation>
        <location evidence="1">Membrane</location>
        <topology evidence="1">Multi-pass membrane protein</topology>
    </subcellularLocation>
</comment>
<keyword evidence="2 6" id="KW-0812">Transmembrane</keyword>
<name>A0A7Y8L0S3_9BURK</name>
<keyword evidence="4 6" id="KW-0472">Membrane</keyword>
<dbReference type="InterPro" id="IPR059112">
    <property type="entry name" value="CysZ/EI24"/>
</dbReference>
<evidence type="ECO:0000256" key="6">
    <source>
        <dbReference type="SAM" id="Phobius"/>
    </source>
</evidence>
<feature type="transmembrane region" description="Helical" evidence="6">
    <location>
        <begin position="82"/>
        <end position="107"/>
    </location>
</feature>
<feature type="transmembrane region" description="Helical" evidence="6">
    <location>
        <begin position="128"/>
        <end position="154"/>
    </location>
</feature>
<sequence length="302" mass="32762">MKPMLDAFWRAAVYCMHPRVIALSFLPLILMVALSFGLGFFFWESAVASVTAWLEASEFVQSALGWLERVGMGALRAAFGPLLVLVLAIPAIVVLCLLLVALLMTPAMVDLVGKRRFPAMERKQGGSLIVSVFWSLGSTLLALFALVVSMPLWLLPPLVLILPPLIWGWLTYRVFAFDALAVHASAPERKALIREHRGTLLLMGILSGYLGAAPSLIWASGAMLIALAPLLIPVAIWIYTLVFAFASLWFAHFALAALERLRAASAVEVLDALPRDGLERIEPLPDAPDSPPFLPPPTSSGS</sequence>
<dbReference type="Proteomes" id="UP000545507">
    <property type="component" value="Unassembled WGS sequence"/>
</dbReference>
<organism evidence="7 8">
    <name type="scientific">Hydrogenophaga aromaticivorans</name>
    <dbReference type="NCBI Taxonomy" id="2610898"/>
    <lineage>
        <taxon>Bacteria</taxon>
        <taxon>Pseudomonadati</taxon>
        <taxon>Pseudomonadota</taxon>
        <taxon>Betaproteobacteria</taxon>
        <taxon>Burkholderiales</taxon>
        <taxon>Comamonadaceae</taxon>
        <taxon>Hydrogenophaga</taxon>
    </lineage>
</organism>
<evidence type="ECO:0000256" key="2">
    <source>
        <dbReference type="ARBA" id="ARBA00022692"/>
    </source>
</evidence>
<dbReference type="RefSeq" id="WP_177139157.1">
    <property type="nucleotide sequence ID" value="NZ_VYGV01000027.1"/>
</dbReference>
<proteinExistence type="predicted"/>
<feature type="transmembrane region" description="Helical" evidence="6">
    <location>
        <begin position="198"/>
        <end position="228"/>
    </location>
</feature>
<evidence type="ECO:0000256" key="5">
    <source>
        <dbReference type="SAM" id="MobiDB-lite"/>
    </source>
</evidence>
<feature type="region of interest" description="Disordered" evidence="5">
    <location>
        <begin position="280"/>
        <end position="302"/>
    </location>
</feature>
<feature type="transmembrane region" description="Helical" evidence="6">
    <location>
        <begin position="20"/>
        <end position="43"/>
    </location>
</feature>